<sequence>MRRLVSLIALLALPLSAVAQEKDTDKASEKWDVQNPPGTHKDVQIDVQEGTWMSLDVSPDGKTIAFDLLGDIYTMPSTGGEATAIASGLAWEIQPRFSPDGSKIAFISDRAGGENVWIMDIDGENPRQLTKESFHLLNNPSWSPDGQYITARKHFTTRRSLGTGEVWLYHVTGGTGLKLVKRPNDQFQKEQGEPIFSPDGRYIYFTRNASPGNRFIYAQDSNTAIFEIRRYDMESGEVDTIVSGPGGAVRPTPSPDGKYLAFVRRIRTRSALFLKDLQSGAEYPIHDDLDQDMQETWATQGVYPNMDWMPDSQSLLFWAGGKINRIDVGSRTVSQIPFHVADSRSVIAPPRFKVEVAPDQVAAKMVRFAAQSPDGKQVVYEAFGKLWIKNGDNPPQRLTRDEGAQFELFPAFSRDGKNIAFVTWDDTELGRVRMVKASGGKSKVLNDQPGHYRRPVFSPDGSMLVVERGKGGYLTADTWSMEPGLYRLSIKGGEMVKITDKGRNAHFGKSGDRLFFTTDGKDHELVSTTLDGRDKRVHASAKYGTGFAVSPDGQWLAYSEGYQIYAMPFPPSGKLTLSPKAKAVPMTRVTKSGGAFMTWSAGNQLGWSIGPKFQSVAMTDVFADDFVPSDDGITLSITKPADKPQGMVALTGARIITMNGDDAVIENGTILIEENRIKAIGPNDDIDIPADAKRVDVSGKTILPGFVDIHAHGSQGMDGIIPQQNWDQLAHLGLGVTTVHDPSNTAQHVFAASEYQRAGLILSPRTFSTGEILYGAKSEYLVDIKSAEDARNAVKRLKAQGAISVKNYNQPRREQRQMVVDAARQEGLMVVAEGGSLYHMDLSMVADGNTGIEHNVPGERFYEDVLQFWSQTEVGNTPTLVVTYGGLSAETLFYQRDDVWTHPLLSKYVPPHILEPRSIRRTKAPMRDYQTLFDSVANAKRLMDRGVSIHSGAHGQREGMGTHWEIWTFVKGGMTNMDALKAATINPARYMGMDGDIGSLESNKLADLIILDNNPLEDIEATDDLNMIMLNGRLYDAETLDETITGDHDTKPFYWQN</sequence>
<evidence type="ECO:0000256" key="2">
    <source>
        <dbReference type="SAM" id="SignalP"/>
    </source>
</evidence>
<dbReference type="PANTHER" id="PTHR36842">
    <property type="entry name" value="PROTEIN TOLB HOMOLOG"/>
    <property type="match status" value="1"/>
</dbReference>
<dbReference type="Gene3D" id="3.30.110.90">
    <property type="entry name" value="Amidohydrolase"/>
    <property type="match status" value="1"/>
</dbReference>
<dbReference type="InterPro" id="IPR032466">
    <property type="entry name" value="Metal_Hydrolase"/>
</dbReference>
<evidence type="ECO:0000259" key="3">
    <source>
        <dbReference type="Pfam" id="PF01979"/>
    </source>
</evidence>
<feature type="chain" id="PRO_5023150084" evidence="2">
    <location>
        <begin position="20"/>
        <end position="1057"/>
    </location>
</feature>
<dbReference type="InterPro" id="IPR006680">
    <property type="entry name" value="Amidohydro-rel"/>
</dbReference>
<dbReference type="Pfam" id="PF01979">
    <property type="entry name" value="Amidohydro_1"/>
    <property type="match status" value="1"/>
</dbReference>
<evidence type="ECO:0000313" key="4">
    <source>
        <dbReference type="EMBL" id="GEQ97812.1"/>
    </source>
</evidence>
<keyword evidence="2" id="KW-0732">Signal</keyword>
<comment type="similarity">
    <text evidence="1">Belongs to the TolB family.</text>
</comment>
<accession>A0A5A7MP62</accession>
<dbReference type="Gene3D" id="2.30.40.10">
    <property type="entry name" value="Urease, subunit C, domain 1"/>
    <property type="match status" value="1"/>
</dbReference>
<gene>
    <name evidence="4" type="ORF">JCM17844_14490</name>
</gene>
<proteinExistence type="inferred from homology"/>
<dbReference type="SUPFAM" id="SSF69304">
    <property type="entry name" value="Tricorn protease N-terminal domain"/>
    <property type="match status" value="1"/>
</dbReference>
<dbReference type="PANTHER" id="PTHR36842:SF1">
    <property type="entry name" value="PROTEIN TOLB"/>
    <property type="match status" value="1"/>
</dbReference>
<dbReference type="EMBL" id="BKCL01000004">
    <property type="protein sequence ID" value="GEQ97812.1"/>
    <property type="molecule type" value="Genomic_DNA"/>
</dbReference>
<dbReference type="SUPFAM" id="SSF82171">
    <property type="entry name" value="DPP6 N-terminal domain-like"/>
    <property type="match status" value="1"/>
</dbReference>
<dbReference type="Gene3D" id="2.120.10.30">
    <property type="entry name" value="TolB, C-terminal domain"/>
    <property type="match status" value="2"/>
</dbReference>
<dbReference type="RefSeq" id="WP_150000232.1">
    <property type="nucleotide sequence ID" value="NZ_BKCL01000004.1"/>
</dbReference>
<evidence type="ECO:0000313" key="5">
    <source>
        <dbReference type="Proteomes" id="UP000322084"/>
    </source>
</evidence>
<dbReference type="AlphaFoldDB" id="A0A5A7MP62"/>
<dbReference type="GO" id="GO:0016810">
    <property type="term" value="F:hydrolase activity, acting on carbon-nitrogen (but not peptide) bonds"/>
    <property type="evidence" value="ECO:0007669"/>
    <property type="project" value="InterPro"/>
</dbReference>
<dbReference type="Gene3D" id="1.20.58.520">
    <property type="entry name" value="Amidohydrolase"/>
    <property type="match status" value="1"/>
</dbReference>
<feature type="signal peptide" evidence="2">
    <location>
        <begin position="1"/>
        <end position="19"/>
    </location>
</feature>
<dbReference type="SUPFAM" id="SSF51338">
    <property type="entry name" value="Composite domain of metallo-dependent hydrolases"/>
    <property type="match status" value="1"/>
</dbReference>
<dbReference type="SUPFAM" id="SSF51556">
    <property type="entry name" value="Metallo-dependent hydrolases"/>
    <property type="match status" value="1"/>
</dbReference>
<organism evidence="4 5">
    <name type="scientific">Iodidimonas gelatinilytica</name>
    <dbReference type="NCBI Taxonomy" id="1236966"/>
    <lineage>
        <taxon>Bacteria</taxon>
        <taxon>Pseudomonadati</taxon>
        <taxon>Pseudomonadota</taxon>
        <taxon>Alphaproteobacteria</taxon>
        <taxon>Iodidimonadales</taxon>
        <taxon>Iodidimonadaceae</taxon>
        <taxon>Iodidimonas</taxon>
    </lineage>
</organism>
<evidence type="ECO:0000256" key="1">
    <source>
        <dbReference type="ARBA" id="ARBA00009820"/>
    </source>
</evidence>
<dbReference type="Gene3D" id="3.40.50.10910">
    <property type="entry name" value="Amidohydrolase"/>
    <property type="match status" value="1"/>
</dbReference>
<dbReference type="Pfam" id="PF26549">
    <property type="entry name" value="Tricorn_N"/>
    <property type="match status" value="1"/>
</dbReference>
<reference evidence="4 5" key="1">
    <citation type="submission" date="2019-09" db="EMBL/GenBank/DDBJ databases">
        <title>NBRP : Genome information of microbial organism related human and environment.</title>
        <authorList>
            <person name="Hattori M."/>
            <person name="Oshima K."/>
            <person name="Inaba H."/>
            <person name="Suda W."/>
            <person name="Sakamoto M."/>
            <person name="Iino T."/>
            <person name="Kitahara M."/>
            <person name="Oshida Y."/>
            <person name="Iida T."/>
            <person name="Kudo T."/>
            <person name="Itoh T."/>
            <person name="Ohkuma M."/>
        </authorList>
    </citation>
    <scope>NUCLEOTIDE SEQUENCE [LARGE SCALE GENOMIC DNA]</scope>
    <source>
        <strain evidence="4 5">Hi-2</strain>
    </source>
</reference>
<dbReference type="Proteomes" id="UP000322084">
    <property type="component" value="Unassembled WGS sequence"/>
</dbReference>
<comment type="caution">
    <text evidence="4">The sequence shown here is derived from an EMBL/GenBank/DDBJ whole genome shotgun (WGS) entry which is preliminary data.</text>
</comment>
<dbReference type="InterPro" id="IPR011659">
    <property type="entry name" value="WD40"/>
</dbReference>
<name>A0A5A7MP62_9PROT</name>
<dbReference type="InterPro" id="IPR011042">
    <property type="entry name" value="6-blade_b-propeller_TolB-like"/>
</dbReference>
<dbReference type="InterPro" id="IPR011059">
    <property type="entry name" value="Metal-dep_hydrolase_composite"/>
</dbReference>
<protein>
    <submittedName>
        <fullName evidence="4">TolB protein</fullName>
    </submittedName>
</protein>
<feature type="domain" description="Amidohydrolase-related" evidence="3">
    <location>
        <begin position="701"/>
        <end position="1033"/>
    </location>
</feature>
<dbReference type="Pfam" id="PF07676">
    <property type="entry name" value="PD40"/>
    <property type="match status" value="4"/>
</dbReference>